<dbReference type="GO" id="GO:0008422">
    <property type="term" value="F:beta-glucosidase activity"/>
    <property type="evidence" value="ECO:0007669"/>
    <property type="project" value="UniProtKB-EC"/>
</dbReference>
<evidence type="ECO:0000259" key="15">
    <source>
        <dbReference type="PROSITE" id="PS51820"/>
    </source>
</evidence>
<dbReference type="SUPFAM" id="SSF52279">
    <property type="entry name" value="Beta-D-glucan exohydrolase, C-terminal domain"/>
    <property type="match status" value="1"/>
</dbReference>
<protein>
    <recommendedName>
        <fullName evidence="11">Probable beta-glucosidase I</fullName>
        <ecNumber evidence="4">3.2.1.21</ecNumber>
    </recommendedName>
    <alternativeName>
        <fullName evidence="12">Beta-D-glucoside glucohydrolase I</fullName>
    </alternativeName>
    <alternativeName>
        <fullName evidence="13">Cellobiase I</fullName>
    </alternativeName>
    <alternativeName>
        <fullName evidence="14">Gentiobiase I</fullName>
    </alternativeName>
</protein>
<keyword evidence="5" id="KW-0378">Hydrolase</keyword>
<dbReference type="InterPro" id="IPR011658">
    <property type="entry name" value="PA14_dom"/>
</dbReference>
<dbReference type="Proteomes" id="UP000799777">
    <property type="component" value="Unassembled WGS sequence"/>
</dbReference>
<dbReference type="SMART" id="SM01217">
    <property type="entry name" value="Fn3_like"/>
    <property type="match status" value="1"/>
</dbReference>
<comment type="catalytic activity">
    <reaction evidence="1">
        <text>Hydrolysis of terminal, non-reducing beta-D-glucosyl residues with release of beta-D-glucose.</text>
        <dbReference type="EC" id="3.2.1.21"/>
    </reaction>
</comment>
<evidence type="ECO:0000256" key="6">
    <source>
        <dbReference type="ARBA" id="ARBA00023001"/>
    </source>
</evidence>
<comment type="similarity">
    <text evidence="3">Belongs to the glycosyl hydrolase 3 family.</text>
</comment>
<dbReference type="InterPro" id="IPR036881">
    <property type="entry name" value="Glyco_hydro_3_C_sf"/>
</dbReference>
<accession>A0A9P4HJR2</accession>
<evidence type="ECO:0000256" key="3">
    <source>
        <dbReference type="ARBA" id="ARBA00005336"/>
    </source>
</evidence>
<evidence type="ECO:0000256" key="8">
    <source>
        <dbReference type="ARBA" id="ARBA00023277"/>
    </source>
</evidence>
<dbReference type="InterPro" id="IPR036962">
    <property type="entry name" value="Glyco_hydro_3_N_sf"/>
</dbReference>
<evidence type="ECO:0000256" key="4">
    <source>
        <dbReference type="ARBA" id="ARBA00012744"/>
    </source>
</evidence>
<proteinExistence type="inferred from homology"/>
<evidence type="ECO:0000256" key="11">
    <source>
        <dbReference type="ARBA" id="ARBA00039569"/>
    </source>
</evidence>
<dbReference type="Gene3D" id="3.20.20.300">
    <property type="entry name" value="Glycoside hydrolase, family 3, N-terminal domain"/>
    <property type="match status" value="1"/>
</dbReference>
<evidence type="ECO:0000256" key="14">
    <source>
        <dbReference type="ARBA" id="ARBA00041809"/>
    </source>
</evidence>
<name>A0A9P4HJR2_9PLEO</name>
<dbReference type="InterPro" id="IPR002772">
    <property type="entry name" value="Glyco_hydro_3_C"/>
</dbReference>
<dbReference type="InterPro" id="IPR050288">
    <property type="entry name" value="Cellulose_deg_GH3"/>
</dbReference>
<dbReference type="PRINTS" id="PR00133">
    <property type="entry name" value="GLHYDRLASE3"/>
</dbReference>
<dbReference type="PANTHER" id="PTHR42715">
    <property type="entry name" value="BETA-GLUCOSIDASE"/>
    <property type="match status" value="1"/>
</dbReference>
<keyword evidence="9" id="KW-0326">Glycosidase</keyword>
<keyword evidence="6" id="KW-0136">Cellulose degradation</keyword>
<dbReference type="SMART" id="SM00758">
    <property type="entry name" value="PA14"/>
    <property type="match status" value="1"/>
</dbReference>
<dbReference type="OrthoDB" id="47059at2759"/>
<dbReference type="Gene3D" id="3.40.50.1700">
    <property type="entry name" value="Glycoside hydrolase family 3 C-terminal domain"/>
    <property type="match status" value="1"/>
</dbReference>
<dbReference type="EMBL" id="ML978154">
    <property type="protein sequence ID" value="KAF2036551.1"/>
    <property type="molecule type" value="Genomic_DNA"/>
</dbReference>
<dbReference type="Gene3D" id="2.60.40.10">
    <property type="entry name" value="Immunoglobulins"/>
    <property type="match status" value="1"/>
</dbReference>
<dbReference type="EC" id="3.2.1.21" evidence="4"/>
<keyword evidence="17" id="KW-1185">Reference proteome</keyword>
<keyword evidence="8" id="KW-0119">Carbohydrate metabolism</keyword>
<dbReference type="Pfam" id="PF14310">
    <property type="entry name" value="Fn3-like"/>
    <property type="match status" value="1"/>
</dbReference>
<dbReference type="PANTHER" id="PTHR42715:SF27">
    <property type="entry name" value="BETA-GLUCOSIDASE-RELATED"/>
    <property type="match status" value="1"/>
</dbReference>
<evidence type="ECO:0000256" key="2">
    <source>
        <dbReference type="ARBA" id="ARBA00004987"/>
    </source>
</evidence>
<gene>
    <name evidence="16" type="ORF">EK21DRAFT_51771</name>
</gene>
<dbReference type="Pfam" id="PF01915">
    <property type="entry name" value="Glyco_hydro_3_C"/>
    <property type="match status" value="1"/>
</dbReference>
<feature type="domain" description="PA14" evidence="15">
    <location>
        <begin position="410"/>
        <end position="569"/>
    </location>
</feature>
<comment type="caution">
    <text evidence="16">The sequence shown here is derived from an EMBL/GenBank/DDBJ whole genome shotgun (WGS) entry which is preliminary data.</text>
</comment>
<dbReference type="InterPro" id="IPR037524">
    <property type="entry name" value="PA14/GLEYA"/>
</dbReference>
<evidence type="ECO:0000256" key="10">
    <source>
        <dbReference type="ARBA" id="ARBA00023326"/>
    </source>
</evidence>
<dbReference type="FunFam" id="3.20.20.300:FF:000006">
    <property type="entry name" value="Beta-glucosidase H"/>
    <property type="match status" value="1"/>
</dbReference>
<comment type="pathway">
    <text evidence="2">Glycan metabolism; cellulose degradation.</text>
</comment>
<evidence type="ECO:0000313" key="16">
    <source>
        <dbReference type="EMBL" id="KAF2036551.1"/>
    </source>
</evidence>
<dbReference type="InterPro" id="IPR001764">
    <property type="entry name" value="Glyco_hydro_3_N"/>
</dbReference>
<evidence type="ECO:0000256" key="7">
    <source>
        <dbReference type="ARBA" id="ARBA00023180"/>
    </source>
</evidence>
<reference evidence="16" key="1">
    <citation type="journal article" date="2020" name="Stud. Mycol.">
        <title>101 Dothideomycetes genomes: a test case for predicting lifestyles and emergence of pathogens.</title>
        <authorList>
            <person name="Haridas S."/>
            <person name="Albert R."/>
            <person name="Binder M."/>
            <person name="Bloem J."/>
            <person name="Labutti K."/>
            <person name="Salamov A."/>
            <person name="Andreopoulos B."/>
            <person name="Baker S."/>
            <person name="Barry K."/>
            <person name="Bills G."/>
            <person name="Bluhm B."/>
            <person name="Cannon C."/>
            <person name="Castanera R."/>
            <person name="Culley D."/>
            <person name="Daum C."/>
            <person name="Ezra D."/>
            <person name="Gonzalez J."/>
            <person name="Henrissat B."/>
            <person name="Kuo A."/>
            <person name="Liang C."/>
            <person name="Lipzen A."/>
            <person name="Lutzoni F."/>
            <person name="Magnuson J."/>
            <person name="Mondo S."/>
            <person name="Nolan M."/>
            <person name="Ohm R."/>
            <person name="Pangilinan J."/>
            <person name="Park H.-J."/>
            <person name="Ramirez L."/>
            <person name="Alfaro M."/>
            <person name="Sun H."/>
            <person name="Tritt A."/>
            <person name="Yoshinaga Y."/>
            <person name="Zwiers L.-H."/>
            <person name="Turgeon B."/>
            <person name="Goodwin S."/>
            <person name="Spatafora J."/>
            <person name="Crous P."/>
            <person name="Grigoriev I."/>
        </authorList>
    </citation>
    <scope>NUCLEOTIDE SEQUENCE</scope>
    <source>
        <strain evidence="16">CBS 110217</strain>
    </source>
</reference>
<dbReference type="SUPFAM" id="SSF51445">
    <property type="entry name" value="(Trans)glycosidases"/>
    <property type="match status" value="1"/>
</dbReference>
<dbReference type="Gene3D" id="2.60.120.260">
    <property type="entry name" value="Galactose-binding domain-like"/>
    <property type="match status" value="1"/>
</dbReference>
<evidence type="ECO:0000313" key="17">
    <source>
        <dbReference type="Proteomes" id="UP000799777"/>
    </source>
</evidence>
<dbReference type="Pfam" id="PF00933">
    <property type="entry name" value="Glyco_hydro_3"/>
    <property type="match status" value="1"/>
</dbReference>
<evidence type="ECO:0000256" key="5">
    <source>
        <dbReference type="ARBA" id="ARBA00022801"/>
    </source>
</evidence>
<dbReference type="GO" id="GO:0030245">
    <property type="term" value="P:cellulose catabolic process"/>
    <property type="evidence" value="ECO:0007669"/>
    <property type="project" value="UniProtKB-KW"/>
</dbReference>
<sequence length="847" mass="92770">MAPFIKDAKVQEKSSQFAPWSVEEVLEELTIDEKVSLLAGKDFWHTRDIPRLSIPSIRLSDGSNGIRGTKFFGSVPSACLPCGTAIGATFDSDLARDIGHLLGDEAHAKGAHVVLGPTINIQRGPLGGRGFESFSEDPLLSGTLAVNYINGLKDKGVGVALKHLVCNDQEHERMAVNSILTDRALREIYLLPFMIATRLAQPAAMMTAYNKVNGIHVAEDARILRDIVRREWKWDGLFMSDWFGTYSTSEAINAGLDLEMPGPSRWRGSALVHAVSANKVSALELDDRVRAVLKLVKDSAKAGIPENAPETQLNRPEDRRLLRKVAAESIVLLKNQDNILPFSQARKIAVIGPNAKIATFCGGGSASLNAYSATTPFDGIDSLASGGIEFAQGAYGFKMLPQLGKELAHEGKPGFKVRFFNDPPTSKTRTLLEERHLDNSDVFFLDYDHPDLNAVWYAEAEGDFIPSESGTYDFGLCVHGTGRLYIDGKLLISNVENQRPGSSFLGLGTLEEIGTKDLIAGQNYRIIVQWGCAKTSTRKTPGTVDFGHGGLRFGGCIRLDPQEAIEAAARLAASVDQVVICAGLGPEWESEGEDRTSMDLPPNTDDLIHRVLDANPNTAVVVQSGTPVTMPWASRAKAVLHAWYGGNEGGNGIADVLFGLVNLSGKLPLTFPQRLKNNPTYLNYRSEGRRVLYGEDVYVGYRYYEQVEVVPLFPFGHGLSYTTFSLSNLELDTHDQQDKQLVRCTLTNTGCRVGAEVVQVYIAPVSPPIKRPFKELKAFAKRFVESGQSVEVEIAVDVVRDTSYWEEKSSRWCSHAGVYNVLVGTSSADEHLSVSFEVETTRYWVGL</sequence>
<evidence type="ECO:0000256" key="1">
    <source>
        <dbReference type="ARBA" id="ARBA00000448"/>
    </source>
</evidence>
<organism evidence="16 17">
    <name type="scientific">Setomelanomma holmii</name>
    <dbReference type="NCBI Taxonomy" id="210430"/>
    <lineage>
        <taxon>Eukaryota</taxon>
        <taxon>Fungi</taxon>
        <taxon>Dikarya</taxon>
        <taxon>Ascomycota</taxon>
        <taxon>Pezizomycotina</taxon>
        <taxon>Dothideomycetes</taxon>
        <taxon>Pleosporomycetidae</taxon>
        <taxon>Pleosporales</taxon>
        <taxon>Pleosporineae</taxon>
        <taxon>Phaeosphaeriaceae</taxon>
        <taxon>Setomelanomma</taxon>
    </lineage>
</organism>
<dbReference type="AlphaFoldDB" id="A0A9P4HJR2"/>
<keyword evidence="7" id="KW-0325">Glycoprotein</keyword>
<dbReference type="InterPro" id="IPR013783">
    <property type="entry name" value="Ig-like_fold"/>
</dbReference>
<dbReference type="PROSITE" id="PS51820">
    <property type="entry name" value="PA14"/>
    <property type="match status" value="1"/>
</dbReference>
<dbReference type="InterPro" id="IPR017853">
    <property type="entry name" value="GH"/>
</dbReference>
<evidence type="ECO:0000256" key="12">
    <source>
        <dbReference type="ARBA" id="ARBA00041279"/>
    </source>
</evidence>
<evidence type="ECO:0000256" key="9">
    <source>
        <dbReference type="ARBA" id="ARBA00023295"/>
    </source>
</evidence>
<dbReference type="FunFam" id="2.60.40.10:FF:000495">
    <property type="entry name" value="Periplasmic beta-glucosidase"/>
    <property type="match status" value="1"/>
</dbReference>
<dbReference type="InterPro" id="IPR026891">
    <property type="entry name" value="Fn3-like"/>
</dbReference>
<dbReference type="Pfam" id="PF07691">
    <property type="entry name" value="PA14"/>
    <property type="match status" value="1"/>
</dbReference>
<keyword evidence="10" id="KW-0624">Polysaccharide degradation</keyword>
<evidence type="ECO:0000256" key="13">
    <source>
        <dbReference type="ARBA" id="ARBA00041603"/>
    </source>
</evidence>